<evidence type="ECO:0000313" key="1">
    <source>
        <dbReference type="EMBL" id="KAH9475455.1"/>
    </source>
</evidence>
<proteinExistence type="predicted"/>
<gene>
    <name evidence="1" type="ORF">JR316_0012566</name>
</gene>
<comment type="caution">
    <text evidence="1">The sequence shown here is derived from an EMBL/GenBank/DDBJ whole genome shotgun (WGS) entry which is preliminary data.</text>
</comment>
<evidence type="ECO:0000313" key="2">
    <source>
        <dbReference type="Proteomes" id="UP000664032"/>
    </source>
</evidence>
<dbReference type="Proteomes" id="UP000664032">
    <property type="component" value="Unassembled WGS sequence"/>
</dbReference>
<organism evidence="1 2">
    <name type="scientific">Psilocybe cubensis</name>
    <name type="common">Psychedelic mushroom</name>
    <name type="synonym">Stropharia cubensis</name>
    <dbReference type="NCBI Taxonomy" id="181762"/>
    <lineage>
        <taxon>Eukaryota</taxon>
        <taxon>Fungi</taxon>
        <taxon>Dikarya</taxon>
        <taxon>Basidiomycota</taxon>
        <taxon>Agaricomycotina</taxon>
        <taxon>Agaricomycetes</taxon>
        <taxon>Agaricomycetidae</taxon>
        <taxon>Agaricales</taxon>
        <taxon>Agaricineae</taxon>
        <taxon>Strophariaceae</taxon>
        <taxon>Psilocybe</taxon>
    </lineage>
</organism>
<sequence>MAQNGKQLLRVDLEERKILNKGQSDITPTITRLSPPNKQGPKQALIKHCTTAVLKRDGTNVVVGSNCAATSGSWVSPYDNVPTNLASDLDIDHVVPLKEAWVSGARTWTNAQREAFANDLVRPQLIAVTDSLNQAKDPAEWMVPLASYRCTYVRAWIHVKYHYKLSVDQAEKTALTNYINAC</sequence>
<dbReference type="EMBL" id="JAFIQS020000012">
    <property type="protein sequence ID" value="KAH9475455.1"/>
    <property type="molecule type" value="Genomic_DNA"/>
</dbReference>
<accession>A0ACB8GJ24</accession>
<reference evidence="1" key="1">
    <citation type="submission" date="2021-10" db="EMBL/GenBank/DDBJ databases">
        <title>Psilocybe cubensis genome.</title>
        <authorList>
            <person name="Mckernan K.J."/>
            <person name="Crawford S."/>
            <person name="Trippe A."/>
            <person name="Kane L.T."/>
            <person name="Mclaughlin S."/>
        </authorList>
    </citation>
    <scope>NUCLEOTIDE SEQUENCE</scope>
    <source>
        <strain evidence="1">MGC-MH-2018</strain>
    </source>
</reference>
<protein>
    <submittedName>
        <fullName evidence="1">Secreted protein</fullName>
    </submittedName>
</protein>
<name>A0ACB8GJ24_PSICU</name>
<keyword evidence="2" id="KW-1185">Reference proteome</keyword>